<evidence type="ECO:0000256" key="4">
    <source>
        <dbReference type="ARBA" id="ARBA00003889"/>
    </source>
</evidence>
<keyword evidence="12 19" id="KW-0547">Nucleotide-binding</keyword>
<evidence type="ECO:0000256" key="1">
    <source>
        <dbReference type="ARBA" id="ARBA00000312"/>
    </source>
</evidence>
<comment type="function">
    <text evidence="4">Catalyzes ATP-dependent phosphorylation of adenosylcobinamide and addition of GMP to adenosylcobinamide phosphate.</text>
</comment>
<dbReference type="GO" id="GO:0005524">
    <property type="term" value="F:ATP binding"/>
    <property type="evidence" value="ECO:0007669"/>
    <property type="project" value="UniProtKB-KW"/>
</dbReference>
<evidence type="ECO:0000256" key="2">
    <source>
        <dbReference type="ARBA" id="ARBA00000711"/>
    </source>
</evidence>
<evidence type="ECO:0000256" key="19">
    <source>
        <dbReference type="PIRSR" id="PIRSR006135-2"/>
    </source>
</evidence>
<evidence type="ECO:0000256" key="18">
    <source>
        <dbReference type="PIRSR" id="PIRSR006135-1"/>
    </source>
</evidence>
<dbReference type="Gene3D" id="3.40.50.300">
    <property type="entry name" value="P-loop containing nucleotide triphosphate hydrolases"/>
    <property type="match status" value="1"/>
</dbReference>
<comment type="catalytic activity">
    <reaction evidence="2">
        <text>adenosylcob(III)inamide phosphate + GTP + H(+) = adenosylcob(III)inamide-GDP + diphosphate</text>
        <dbReference type="Rhea" id="RHEA:22712"/>
        <dbReference type="ChEBI" id="CHEBI:15378"/>
        <dbReference type="ChEBI" id="CHEBI:33019"/>
        <dbReference type="ChEBI" id="CHEBI:37565"/>
        <dbReference type="ChEBI" id="CHEBI:58502"/>
        <dbReference type="ChEBI" id="CHEBI:60487"/>
        <dbReference type="EC" id="2.7.7.62"/>
    </reaction>
</comment>
<keyword evidence="10" id="KW-0169">Cobalamin biosynthesis</keyword>
<evidence type="ECO:0000256" key="12">
    <source>
        <dbReference type="ARBA" id="ARBA00022741"/>
    </source>
</evidence>
<dbReference type="UniPathway" id="UPA00148">
    <property type="reaction ID" value="UER00236"/>
</dbReference>
<feature type="binding site" evidence="19">
    <location>
        <position position="62"/>
    </location>
    <ligand>
        <name>GTP</name>
        <dbReference type="ChEBI" id="CHEBI:37565"/>
    </ligand>
</feature>
<evidence type="ECO:0000256" key="6">
    <source>
        <dbReference type="ARBA" id="ARBA00005159"/>
    </source>
</evidence>
<evidence type="ECO:0000256" key="15">
    <source>
        <dbReference type="ARBA" id="ARBA00023134"/>
    </source>
</evidence>
<evidence type="ECO:0000256" key="8">
    <source>
        <dbReference type="ARBA" id="ARBA00012016"/>
    </source>
</evidence>
<evidence type="ECO:0000256" key="16">
    <source>
        <dbReference type="ARBA" id="ARBA00029570"/>
    </source>
</evidence>
<dbReference type="AlphaFoldDB" id="A0A832GPA7"/>
<comment type="catalytic activity">
    <reaction evidence="1">
        <text>adenosylcob(III)inamide + ATP = adenosylcob(III)inamide phosphate + ADP + H(+)</text>
        <dbReference type="Rhea" id="RHEA:15769"/>
        <dbReference type="ChEBI" id="CHEBI:2480"/>
        <dbReference type="ChEBI" id="CHEBI:15378"/>
        <dbReference type="ChEBI" id="CHEBI:30616"/>
        <dbReference type="ChEBI" id="CHEBI:58502"/>
        <dbReference type="ChEBI" id="CHEBI:456216"/>
        <dbReference type="EC" id="2.7.1.156"/>
    </reaction>
</comment>
<comment type="similarity">
    <text evidence="7">Belongs to the CobU/CobP family.</text>
</comment>
<evidence type="ECO:0000256" key="14">
    <source>
        <dbReference type="ARBA" id="ARBA00022840"/>
    </source>
</evidence>
<dbReference type="PANTHER" id="PTHR34848">
    <property type="match status" value="1"/>
</dbReference>
<name>A0A832GPA7_9BACT</name>
<dbReference type="GO" id="GO:0005525">
    <property type="term" value="F:GTP binding"/>
    <property type="evidence" value="ECO:0007669"/>
    <property type="project" value="UniProtKB-KW"/>
</dbReference>
<organism evidence="20">
    <name type="scientific">Caldimicrobium thiodismutans</name>
    <dbReference type="NCBI Taxonomy" id="1653476"/>
    <lineage>
        <taxon>Bacteria</taxon>
        <taxon>Pseudomonadati</taxon>
        <taxon>Thermodesulfobacteriota</taxon>
        <taxon>Thermodesulfobacteria</taxon>
        <taxon>Thermodesulfobacteriales</taxon>
        <taxon>Thermodesulfobacteriaceae</taxon>
        <taxon>Caldimicrobium</taxon>
    </lineage>
</organism>
<dbReference type="PANTHER" id="PTHR34848:SF1">
    <property type="entry name" value="BIFUNCTIONAL ADENOSYLCOBALAMIN BIOSYNTHESIS PROTEIN COBU"/>
    <property type="match status" value="1"/>
</dbReference>
<dbReference type="CDD" id="cd00544">
    <property type="entry name" value="CobU"/>
    <property type="match status" value="1"/>
</dbReference>
<gene>
    <name evidence="20" type="primary">cobU</name>
    <name evidence="20" type="ORF">ENT73_07825</name>
</gene>
<comment type="catalytic activity">
    <reaction evidence="3">
        <text>adenosylcob(III)inamide + GTP = adenosylcob(III)inamide phosphate + GDP + H(+)</text>
        <dbReference type="Rhea" id="RHEA:15765"/>
        <dbReference type="ChEBI" id="CHEBI:2480"/>
        <dbReference type="ChEBI" id="CHEBI:15378"/>
        <dbReference type="ChEBI" id="CHEBI:37565"/>
        <dbReference type="ChEBI" id="CHEBI:58189"/>
        <dbReference type="ChEBI" id="CHEBI:58502"/>
        <dbReference type="EC" id="2.7.1.156"/>
    </reaction>
</comment>
<evidence type="ECO:0000256" key="9">
    <source>
        <dbReference type="ARBA" id="ARBA00012523"/>
    </source>
</evidence>
<keyword evidence="15 19" id="KW-0342">GTP-binding</keyword>
<evidence type="ECO:0000256" key="5">
    <source>
        <dbReference type="ARBA" id="ARBA00004692"/>
    </source>
</evidence>
<dbReference type="EC" id="2.7.1.156" evidence="8"/>
<protein>
    <recommendedName>
        <fullName evidence="16">Adenosylcobinamide kinase</fullName>
        <ecNumber evidence="8">2.7.1.156</ecNumber>
        <ecNumber evidence="9">2.7.7.62</ecNumber>
    </recommendedName>
    <alternativeName>
        <fullName evidence="17">Adenosylcobinamide-phosphate guanylyltransferase</fullName>
    </alternativeName>
</protein>
<dbReference type="EMBL" id="DSZU01000144">
    <property type="protein sequence ID" value="HGV55966.1"/>
    <property type="molecule type" value="Genomic_DNA"/>
</dbReference>
<keyword evidence="14" id="KW-0067">ATP-binding</keyword>
<dbReference type="Pfam" id="PF02283">
    <property type="entry name" value="CobU"/>
    <property type="match status" value="1"/>
</dbReference>
<proteinExistence type="inferred from homology"/>
<dbReference type="GO" id="GO:0043752">
    <property type="term" value="F:adenosylcobinamide kinase activity"/>
    <property type="evidence" value="ECO:0007669"/>
    <property type="project" value="UniProtKB-EC"/>
</dbReference>
<comment type="pathway">
    <text evidence="6">Cofactor biosynthesis; adenosylcobalamin biosynthesis; adenosylcobalamin from cob(II)yrinate a,c-diamide: step 5/7.</text>
</comment>
<keyword evidence="13 20" id="KW-0418">Kinase</keyword>
<feature type="binding site" evidence="19">
    <location>
        <begin position="34"/>
        <end position="36"/>
    </location>
    <ligand>
        <name>GTP</name>
        <dbReference type="ChEBI" id="CHEBI:37565"/>
    </ligand>
</feature>
<evidence type="ECO:0000256" key="10">
    <source>
        <dbReference type="ARBA" id="ARBA00022573"/>
    </source>
</evidence>
<dbReference type="SUPFAM" id="SSF52540">
    <property type="entry name" value="P-loop containing nucleoside triphosphate hydrolases"/>
    <property type="match status" value="1"/>
</dbReference>
<dbReference type="GO" id="GO:0009236">
    <property type="term" value="P:cobalamin biosynthetic process"/>
    <property type="evidence" value="ECO:0007669"/>
    <property type="project" value="UniProtKB-UniPathway"/>
</dbReference>
<feature type="active site" description="GMP-histidine intermediate" evidence="18">
    <location>
        <position position="50"/>
    </location>
</feature>
<feature type="binding site" evidence="19">
    <location>
        <begin position="51"/>
        <end position="54"/>
    </location>
    <ligand>
        <name>GTP</name>
        <dbReference type="ChEBI" id="CHEBI:37565"/>
    </ligand>
</feature>
<dbReference type="EC" id="2.7.7.62" evidence="9"/>
<evidence type="ECO:0000256" key="3">
    <source>
        <dbReference type="ARBA" id="ARBA00001522"/>
    </source>
</evidence>
<sequence length="185" mass="21045">MISFVLGGAKSGKTSWALKYGEHLLGFREFYYLATAIPFDTEMKRKIEKHREERSKLWQLIEEPLEIAQVLKRLKGRDAVILIDCLTLWLSNLLYYKKPVETFIENFLEELKAFKAHLRGWVILVSNELGLGLVPESELGRAFRELAGVLHQKVAEIADEVYFIIAGLPLTLKGKSNGIDTGNLP</sequence>
<evidence type="ECO:0000256" key="17">
    <source>
        <dbReference type="ARBA" id="ARBA00030571"/>
    </source>
</evidence>
<evidence type="ECO:0000256" key="7">
    <source>
        <dbReference type="ARBA" id="ARBA00007490"/>
    </source>
</evidence>
<dbReference type="InterPro" id="IPR003203">
    <property type="entry name" value="CobU/CobP"/>
</dbReference>
<dbReference type="GO" id="GO:0008820">
    <property type="term" value="F:cobinamide phosphate guanylyltransferase activity"/>
    <property type="evidence" value="ECO:0007669"/>
    <property type="project" value="UniProtKB-EC"/>
</dbReference>
<accession>A0A832GPA7</accession>
<keyword evidence="20" id="KW-0548">Nucleotidyltransferase</keyword>
<dbReference type="PIRSF" id="PIRSF006135">
    <property type="entry name" value="CobU"/>
    <property type="match status" value="1"/>
</dbReference>
<reference evidence="20" key="1">
    <citation type="journal article" date="2020" name="mSystems">
        <title>Genome- and Community-Level Interaction Insights into Carbon Utilization and Element Cycling Functions of Hydrothermarchaeota in Hydrothermal Sediment.</title>
        <authorList>
            <person name="Zhou Z."/>
            <person name="Liu Y."/>
            <person name="Xu W."/>
            <person name="Pan J."/>
            <person name="Luo Z.H."/>
            <person name="Li M."/>
        </authorList>
    </citation>
    <scope>NUCLEOTIDE SEQUENCE [LARGE SCALE GENOMIC DNA]</scope>
    <source>
        <strain evidence="20">SpSt-605</strain>
    </source>
</reference>
<feature type="binding site" evidence="19">
    <location>
        <position position="84"/>
    </location>
    <ligand>
        <name>GTP</name>
        <dbReference type="ChEBI" id="CHEBI:37565"/>
    </ligand>
</feature>
<comment type="caution">
    <text evidence="20">The sequence shown here is derived from an EMBL/GenBank/DDBJ whole genome shotgun (WGS) entry which is preliminary data.</text>
</comment>
<dbReference type="NCBIfam" id="NF004469">
    <property type="entry name" value="PRK05800.1"/>
    <property type="match status" value="1"/>
</dbReference>
<evidence type="ECO:0000256" key="13">
    <source>
        <dbReference type="ARBA" id="ARBA00022777"/>
    </source>
</evidence>
<evidence type="ECO:0000313" key="20">
    <source>
        <dbReference type="EMBL" id="HGV55966.1"/>
    </source>
</evidence>
<keyword evidence="11 20" id="KW-0808">Transferase</keyword>
<dbReference type="InterPro" id="IPR027417">
    <property type="entry name" value="P-loop_NTPase"/>
</dbReference>
<comment type="pathway">
    <text evidence="5">Cofactor biosynthesis; adenosylcobalamin biosynthesis; adenosylcobalamin from cob(II)yrinate a,c-diamide: step 6/7.</text>
</comment>
<evidence type="ECO:0000256" key="11">
    <source>
        <dbReference type="ARBA" id="ARBA00022679"/>
    </source>
</evidence>